<gene>
    <name evidence="4" type="ORF">DFR67_109270</name>
</gene>
<name>A0A318RGT0_WILLI</name>
<dbReference type="InterPro" id="IPR027417">
    <property type="entry name" value="P-loop_NTPase"/>
</dbReference>
<dbReference type="SUPFAM" id="SSF52540">
    <property type="entry name" value="P-loop containing nucleoside triphosphate hydrolases"/>
    <property type="match status" value="1"/>
</dbReference>
<dbReference type="CDD" id="cd03230">
    <property type="entry name" value="ABC_DR_subfamily_A"/>
    <property type="match status" value="1"/>
</dbReference>
<dbReference type="GO" id="GO:0005524">
    <property type="term" value="F:ATP binding"/>
    <property type="evidence" value="ECO:0007669"/>
    <property type="project" value="UniProtKB-KW"/>
</dbReference>
<evidence type="ECO:0000313" key="4">
    <source>
        <dbReference type="EMBL" id="PYE16041.1"/>
    </source>
</evidence>
<comment type="caution">
    <text evidence="4">The sequence shown here is derived from an EMBL/GenBank/DDBJ whole genome shotgun (WGS) entry which is preliminary data.</text>
</comment>
<dbReference type="InterPro" id="IPR003439">
    <property type="entry name" value="ABC_transporter-like_ATP-bd"/>
</dbReference>
<dbReference type="InterPro" id="IPR017871">
    <property type="entry name" value="ABC_transporter-like_CS"/>
</dbReference>
<accession>A0A318RGT0</accession>
<dbReference type="PROSITE" id="PS00211">
    <property type="entry name" value="ABC_TRANSPORTER_1"/>
    <property type="match status" value="1"/>
</dbReference>
<evidence type="ECO:0000256" key="2">
    <source>
        <dbReference type="ARBA" id="ARBA00022840"/>
    </source>
</evidence>
<dbReference type="EMBL" id="QJSP01000009">
    <property type="protein sequence ID" value="PYE16041.1"/>
    <property type="molecule type" value="Genomic_DNA"/>
</dbReference>
<proteinExistence type="predicted"/>
<dbReference type="PROSITE" id="PS50893">
    <property type="entry name" value="ABC_TRANSPORTER_2"/>
    <property type="match status" value="1"/>
</dbReference>
<evidence type="ECO:0000256" key="1">
    <source>
        <dbReference type="ARBA" id="ARBA00022741"/>
    </source>
</evidence>
<keyword evidence="1" id="KW-0547">Nucleotide-binding</keyword>
<evidence type="ECO:0000313" key="5">
    <source>
        <dbReference type="Proteomes" id="UP000247591"/>
    </source>
</evidence>
<dbReference type="SMART" id="SM00382">
    <property type="entry name" value="AAA"/>
    <property type="match status" value="1"/>
</dbReference>
<keyword evidence="5" id="KW-1185">Reference proteome</keyword>
<dbReference type="AlphaFoldDB" id="A0A318RGT0"/>
<evidence type="ECO:0000259" key="3">
    <source>
        <dbReference type="PROSITE" id="PS50893"/>
    </source>
</evidence>
<dbReference type="Proteomes" id="UP000247591">
    <property type="component" value="Unassembled WGS sequence"/>
</dbReference>
<dbReference type="Pfam" id="PF00005">
    <property type="entry name" value="ABC_tran"/>
    <property type="match status" value="1"/>
</dbReference>
<organism evidence="4 5">
    <name type="scientific">Williamsia limnetica</name>
    <dbReference type="NCBI Taxonomy" id="882452"/>
    <lineage>
        <taxon>Bacteria</taxon>
        <taxon>Bacillati</taxon>
        <taxon>Actinomycetota</taxon>
        <taxon>Actinomycetes</taxon>
        <taxon>Mycobacteriales</taxon>
        <taxon>Nocardiaceae</taxon>
        <taxon>Williamsia</taxon>
    </lineage>
</organism>
<protein>
    <submittedName>
        <fullName evidence="4">ABC-2 type transport system ATP-binding protein</fullName>
    </submittedName>
</protein>
<dbReference type="Gene3D" id="3.40.50.300">
    <property type="entry name" value="P-loop containing nucleotide triphosphate hydrolases"/>
    <property type="match status" value="1"/>
</dbReference>
<dbReference type="GO" id="GO:0016887">
    <property type="term" value="F:ATP hydrolysis activity"/>
    <property type="evidence" value="ECO:0007669"/>
    <property type="project" value="InterPro"/>
</dbReference>
<dbReference type="InterPro" id="IPR003593">
    <property type="entry name" value="AAA+_ATPase"/>
</dbReference>
<reference evidence="4 5" key="1">
    <citation type="submission" date="2018-06" db="EMBL/GenBank/DDBJ databases">
        <title>Genomic Encyclopedia of Type Strains, Phase IV (KMG-IV): sequencing the most valuable type-strain genomes for metagenomic binning, comparative biology and taxonomic classification.</title>
        <authorList>
            <person name="Goeker M."/>
        </authorList>
    </citation>
    <scope>NUCLEOTIDE SEQUENCE [LARGE SCALE GENOMIC DNA]</scope>
    <source>
        <strain evidence="4 5">DSM 45521</strain>
    </source>
</reference>
<keyword evidence="2 4" id="KW-0067">ATP-binding</keyword>
<sequence length="218" mass="23105">MLHGLDLLVPAGSITGLLGPSGCGKTTLMRSIVGTQRISSGSVTVLGRPAGDTALRRSVGYVTQAPSVYTDLTVGQNIRYFADLYGNRAGVGDALDAVGLTALEGRKTLDLSGGQRSRVSIACALVGSPDLLILDEPTVGLDPLLREDLWNRFHDLAAHGTTLLVSSHVMDEADRCDNLILMREGLILAALTPAELRARTAQDNLEKAFLQLITEEVA</sequence>
<dbReference type="PANTHER" id="PTHR43038">
    <property type="entry name" value="ATP-BINDING CASSETTE, SUB-FAMILY H, MEMBER 1"/>
    <property type="match status" value="1"/>
</dbReference>
<feature type="domain" description="ABC transporter" evidence="3">
    <location>
        <begin position="1"/>
        <end position="209"/>
    </location>
</feature>
<dbReference type="PANTHER" id="PTHR43038:SF3">
    <property type="entry name" value="ABC TRANSPORTER G FAMILY MEMBER 20 ISOFORM X1"/>
    <property type="match status" value="1"/>
</dbReference>